<dbReference type="CDD" id="cd02439">
    <property type="entry name" value="DMB-PRT_CobT"/>
    <property type="match status" value="1"/>
</dbReference>
<feature type="active site" description="Proton acceptor" evidence="10">
    <location>
        <position position="327"/>
    </location>
</feature>
<evidence type="ECO:0000256" key="8">
    <source>
        <dbReference type="ARBA" id="ARBA00030686"/>
    </source>
</evidence>
<dbReference type="PANTHER" id="PTHR43463:SF1">
    <property type="entry name" value="NICOTINATE-NUCLEOTIDE--DIMETHYLBENZIMIDAZOLE PHOSPHORIBOSYLTRANSFERASE"/>
    <property type="match status" value="1"/>
</dbReference>
<evidence type="ECO:0000256" key="7">
    <source>
        <dbReference type="ARBA" id="ARBA00022679"/>
    </source>
</evidence>
<dbReference type="RefSeq" id="WP_051547055.1">
    <property type="nucleotide sequence ID" value="NZ_JAJA02000001.1"/>
</dbReference>
<evidence type="ECO:0000256" key="6">
    <source>
        <dbReference type="ARBA" id="ARBA00022676"/>
    </source>
</evidence>
<dbReference type="HAMAP" id="MF_00230">
    <property type="entry name" value="CobT"/>
    <property type="match status" value="1"/>
</dbReference>
<keyword evidence="12" id="KW-1185">Reference proteome</keyword>
<evidence type="ECO:0000256" key="2">
    <source>
        <dbReference type="ARBA" id="ARBA00007110"/>
    </source>
</evidence>
<evidence type="ECO:0000256" key="4">
    <source>
        <dbReference type="ARBA" id="ARBA00015486"/>
    </source>
</evidence>
<dbReference type="UniPathway" id="UPA00061">
    <property type="reaction ID" value="UER00516"/>
</dbReference>
<comment type="function">
    <text evidence="10">Catalyzes the synthesis of alpha-ribazole-5'-phosphate from nicotinate mononucleotide (NAMN) and 5,6-dimethylbenzimidazole (DMB).</text>
</comment>
<dbReference type="AlphaFoldDB" id="A0A108UCP8"/>
<dbReference type="EMBL" id="JAJA02000001">
    <property type="protein sequence ID" value="KWS06749.1"/>
    <property type="molecule type" value="Genomic_DNA"/>
</dbReference>
<comment type="pathway">
    <text evidence="1 10">Nucleoside biosynthesis; alpha-ribazole biosynthesis; alpha-ribazole from 5,6-dimethylbenzimidazole: step 1/2.</text>
</comment>
<evidence type="ECO:0000313" key="12">
    <source>
        <dbReference type="Proteomes" id="UP000023435"/>
    </source>
</evidence>
<dbReference type="Gene3D" id="1.10.1610.10">
    <property type="match status" value="1"/>
</dbReference>
<keyword evidence="7 10" id="KW-0808">Transferase</keyword>
<gene>
    <name evidence="10" type="primary">cobT</name>
    <name evidence="11" type="ORF">AZ78_4307</name>
</gene>
<reference evidence="11 12" key="1">
    <citation type="journal article" date="2014" name="Genome Announc.">
        <title>Draft Genome Sequence of Lysobacter capsici AZ78, a Bacterium Antagonistic to Plant-Pathogenic Oomycetes.</title>
        <authorList>
            <person name="Puopolo G."/>
            <person name="Sonego P."/>
            <person name="Engelen K."/>
            <person name="Pertot I."/>
        </authorList>
    </citation>
    <scope>NUCLEOTIDE SEQUENCE [LARGE SCALE GENOMIC DNA]</scope>
    <source>
        <strain evidence="11 12">AZ78</strain>
    </source>
</reference>
<comment type="caution">
    <text evidence="11">The sequence shown here is derived from an EMBL/GenBank/DDBJ whole genome shotgun (WGS) entry which is preliminary data.</text>
</comment>
<dbReference type="InterPro" id="IPR017846">
    <property type="entry name" value="Nict_dMeBzImd_PRibTrfase_bact"/>
</dbReference>
<evidence type="ECO:0000256" key="9">
    <source>
        <dbReference type="ARBA" id="ARBA00047340"/>
    </source>
</evidence>
<dbReference type="SUPFAM" id="SSF52733">
    <property type="entry name" value="Nicotinate mononucleotide:5,6-dimethylbenzimidazole phosphoribosyltransferase (CobT)"/>
    <property type="match status" value="1"/>
</dbReference>
<dbReference type="Proteomes" id="UP000023435">
    <property type="component" value="Unassembled WGS sequence"/>
</dbReference>
<dbReference type="Pfam" id="PF02277">
    <property type="entry name" value="DBI_PRT"/>
    <property type="match status" value="1"/>
</dbReference>
<dbReference type="NCBIfam" id="TIGR03160">
    <property type="entry name" value="cobT_DBIPRT"/>
    <property type="match status" value="1"/>
</dbReference>
<dbReference type="PANTHER" id="PTHR43463">
    <property type="entry name" value="NICOTINATE-NUCLEOTIDE--DIMETHYLBENZIMIDAZOLE PHOSPHORIBOSYLTRANSFERASE"/>
    <property type="match status" value="1"/>
</dbReference>
<name>A0A108UCP8_9GAMM</name>
<evidence type="ECO:0000313" key="11">
    <source>
        <dbReference type="EMBL" id="KWS06749.1"/>
    </source>
</evidence>
<accession>A0A108UCP8</accession>
<dbReference type="InterPro" id="IPR003200">
    <property type="entry name" value="Nict_dMeBzImd_PRibTrfase"/>
</dbReference>
<dbReference type="EC" id="2.4.2.21" evidence="3 10"/>
<evidence type="ECO:0000256" key="5">
    <source>
        <dbReference type="ARBA" id="ARBA00022573"/>
    </source>
</evidence>
<organism evidence="11 12">
    <name type="scientific">Lysobacter capsici AZ78</name>
    <dbReference type="NCBI Taxonomy" id="1444315"/>
    <lineage>
        <taxon>Bacteria</taxon>
        <taxon>Pseudomonadati</taxon>
        <taxon>Pseudomonadota</taxon>
        <taxon>Gammaproteobacteria</taxon>
        <taxon>Lysobacterales</taxon>
        <taxon>Lysobacteraceae</taxon>
        <taxon>Lysobacter</taxon>
    </lineage>
</organism>
<proteinExistence type="inferred from homology"/>
<dbReference type="NCBIfam" id="NF000996">
    <property type="entry name" value="PRK00105.1"/>
    <property type="match status" value="1"/>
</dbReference>
<comment type="catalytic activity">
    <reaction evidence="9 10">
        <text>5,6-dimethylbenzimidazole + nicotinate beta-D-ribonucleotide = alpha-ribazole 5'-phosphate + nicotinate + H(+)</text>
        <dbReference type="Rhea" id="RHEA:11196"/>
        <dbReference type="ChEBI" id="CHEBI:15378"/>
        <dbReference type="ChEBI" id="CHEBI:15890"/>
        <dbReference type="ChEBI" id="CHEBI:32544"/>
        <dbReference type="ChEBI" id="CHEBI:57502"/>
        <dbReference type="ChEBI" id="CHEBI:57918"/>
        <dbReference type="EC" id="2.4.2.21"/>
    </reaction>
</comment>
<dbReference type="FunFam" id="3.40.50.10210:FF:000001">
    <property type="entry name" value="Nicotinate-nucleotide--dimethylbenzimidazole phosphoribosyltransferase"/>
    <property type="match status" value="1"/>
</dbReference>
<protein>
    <recommendedName>
        <fullName evidence="4 10">Nicotinate-nucleotide--dimethylbenzimidazole phosphoribosyltransferase</fullName>
        <shortName evidence="10">NN:DBI PRT</shortName>
        <ecNumber evidence="3 10">2.4.2.21</ecNumber>
    </recommendedName>
    <alternativeName>
        <fullName evidence="8 10">N(1)-alpha-phosphoribosyltransferase</fullName>
    </alternativeName>
</protein>
<evidence type="ECO:0000256" key="1">
    <source>
        <dbReference type="ARBA" id="ARBA00005049"/>
    </source>
</evidence>
<comment type="similarity">
    <text evidence="2 10">Belongs to the CobT family.</text>
</comment>
<dbReference type="InterPro" id="IPR036087">
    <property type="entry name" value="Nict_dMeBzImd_PRibTrfase_sf"/>
</dbReference>
<evidence type="ECO:0000256" key="10">
    <source>
        <dbReference type="HAMAP-Rule" id="MF_00230"/>
    </source>
</evidence>
<dbReference type="Gene3D" id="3.40.50.10210">
    <property type="match status" value="1"/>
</dbReference>
<dbReference type="GO" id="GO:0009236">
    <property type="term" value="P:cobalamin biosynthetic process"/>
    <property type="evidence" value="ECO:0007669"/>
    <property type="project" value="UniProtKB-UniRule"/>
</dbReference>
<dbReference type="GO" id="GO:0008939">
    <property type="term" value="F:nicotinate-nucleotide-dimethylbenzimidazole phosphoribosyltransferase activity"/>
    <property type="evidence" value="ECO:0007669"/>
    <property type="project" value="UniProtKB-UniRule"/>
</dbReference>
<dbReference type="InterPro" id="IPR023195">
    <property type="entry name" value="Nict_dMeBzImd_PRibTrfase_N"/>
</dbReference>
<sequence>MNDRVSNQPTLAADAWWLRSCKRPDAERQAQARARQAQLTKPPGSLGVLEDLAVTLSGLQHSPTPKVDRVWISVFAADHGVAAEGVSAFPQAVTGEMLRNFAGGGAAIAVLARALDASLDVVNLGTVNDPGAVAGVHRAVIAASTRNFCEGPAMSDAQLRAALGAGAASVRAALDAGAQLFIGGEMGIANTTSAAALASALLRRSPSELTGAGTGLDAGGIAHKIAVIERALALHAPADSDWERLRRLGGFEIAALTGAYVAAAQAGLPVLVDGFIASVAALAAQRLNPGCGDWLLYAHRSHERGHAMVLEALRARPLLDLSMRLGEASGAAMAVPLLRLACALHNSMATFAQAGVSESAAQQA</sequence>
<keyword evidence="5 10" id="KW-0169">Cobalamin biosynthesis</keyword>
<evidence type="ECO:0000256" key="3">
    <source>
        <dbReference type="ARBA" id="ARBA00011991"/>
    </source>
</evidence>
<keyword evidence="6 10" id="KW-0328">Glycosyltransferase</keyword>